<dbReference type="AlphaFoldDB" id="A0AAN0JTG9"/>
<dbReference type="Proteomes" id="UP000007879">
    <property type="component" value="Unassembled WGS sequence"/>
</dbReference>
<reference evidence="3" key="2">
    <citation type="submission" date="2024-06" db="UniProtKB">
        <authorList>
            <consortium name="EnsemblMetazoa"/>
        </authorList>
    </citation>
    <scope>IDENTIFICATION</scope>
</reference>
<feature type="region of interest" description="Disordered" evidence="1">
    <location>
        <begin position="154"/>
        <end position="176"/>
    </location>
</feature>
<dbReference type="KEGG" id="aqu:109588472"/>
<organism evidence="3 4">
    <name type="scientific">Amphimedon queenslandica</name>
    <name type="common">Sponge</name>
    <dbReference type="NCBI Taxonomy" id="400682"/>
    <lineage>
        <taxon>Eukaryota</taxon>
        <taxon>Metazoa</taxon>
        <taxon>Porifera</taxon>
        <taxon>Demospongiae</taxon>
        <taxon>Heteroscleromorpha</taxon>
        <taxon>Haplosclerida</taxon>
        <taxon>Niphatidae</taxon>
        <taxon>Amphimedon</taxon>
    </lineage>
</organism>
<evidence type="ECO:0000256" key="1">
    <source>
        <dbReference type="SAM" id="MobiDB-lite"/>
    </source>
</evidence>
<evidence type="ECO:0000313" key="4">
    <source>
        <dbReference type="Proteomes" id="UP000007879"/>
    </source>
</evidence>
<proteinExistence type="predicted"/>
<evidence type="ECO:0000256" key="2">
    <source>
        <dbReference type="SAM" id="Phobius"/>
    </source>
</evidence>
<feature type="transmembrane region" description="Helical" evidence="2">
    <location>
        <begin position="220"/>
        <end position="241"/>
    </location>
</feature>
<keyword evidence="4" id="KW-1185">Reference proteome</keyword>
<accession>A0AAN0JTG9</accession>
<reference evidence="4" key="1">
    <citation type="journal article" date="2010" name="Nature">
        <title>The Amphimedon queenslandica genome and the evolution of animal complexity.</title>
        <authorList>
            <person name="Srivastava M."/>
            <person name="Simakov O."/>
            <person name="Chapman J."/>
            <person name="Fahey B."/>
            <person name="Gauthier M.E."/>
            <person name="Mitros T."/>
            <person name="Richards G.S."/>
            <person name="Conaco C."/>
            <person name="Dacre M."/>
            <person name="Hellsten U."/>
            <person name="Larroux C."/>
            <person name="Putnam N.H."/>
            <person name="Stanke M."/>
            <person name="Adamska M."/>
            <person name="Darling A."/>
            <person name="Degnan S.M."/>
            <person name="Oakley T.H."/>
            <person name="Plachetzki D.C."/>
            <person name="Zhai Y."/>
            <person name="Adamski M."/>
            <person name="Calcino A."/>
            <person name="Cummins S.F."/>
            <person name="Goodstein D.M."/>
            <person name="Harris C."/>
            <person name="Jackson D.J."/>
            <person name="Leys S.P."/>
            <person name="Shu S."/>
            <person name="Woodcroft B.J."/>
            <person name="Vervoort M."/>
            <person name="Kosik K.S."/>
            <person name="Manning G."/>
            <person name="Degnan B.M."/>
            <person name="Rokhsar D.S."/>
        </authorList>
    </citation>
    <scope>NUCLEOTIDE SEQUENCE [LARGE SCALE GENOMIC DNA]</scope>
</reference>
<sequence length="258" mass="28532">MMSPSGTKLYLGTNKKKERRTSHSGLSPLSDQDLDYNYLPWGDGRSITLLTPPSGEPYVAIAELVAKIFSQRSQVSLQKRTRLGVPTVPATSLQIHALRARGSIDPSSGYSKLIPLSGVIKLAKEAAIFIPPTVGEDCHKYVAEEEIQRYLINSPVKTPPQSSPHRRGGGGSVVGSPLKTPLSVRPDVASHPDVTLAGAMLNTVWLQIFVSQKFRQNLNFLLKLIFVNKIFVIFVINPHTIHMERKFRRLKILSSKNT</sequence>
<name>A0AAN0JTG9_AMPQE</name>
<evidence type="ECO:0000313" key="3">
    <source>
        <dbReference type="EnsemblMetazoa" id="XP_019860197.1"/>
    </source>
</evidence>
<keyword evidence="2" id="KW-1133">Transmembrane helix</keyword>
<keyword evidence="2" id="KW-0812">Transmembrane</keyword>
<keyword evidence="2" id="KW-0472">Membrane</keyword>
<dbReference type="RefSeq" id="XP_019860197.1">
    <property type="nucleotide sequence ID" value="XM_020004638.1"/>
</dbReference>
<protein>
    <submittedName>
        <fullName evidence="3">Uncharacterized protein</fullName>
    </submittedName>
</protein>
<dbReference type="EnsemblMetazoa" id="XM_020004638.1">
    <property type="protein sequence ID" value="XP_019860197.1"/>
    <property type="gene ID" value="LOC109588472"/>
</dbReference>
<dbReference type="GeneID" id="109588472"/>
<feature type="region of interest" description="Disordered" evidence="1">
    <location>
        <begin position="1"/>
        <end position="28"/>
    </location>
</feature>